<protein>
    <submittedName>
        <fullName evidence="2">Uncharacterized NAD(P)/FAD-binding protein YdhS</fullName>
    </submittedName>
</protein>
<dbReference type="Gene3D" id="3.50.50.60">
    <property type="entry name" value="FAD/NAD(P)-binding domain"/>
    <property type="match status" value="1"/>
</dbReference>
<dbReference type="Pfam" id="PF13454">
    <property type="entry name" value="NAD_binding_9"/>
    <property type="match status" value="1"/>
</dbReference>
<dbReference type="EMBL" id="FOKG01000018">
    <property type="protein sequence ID" value="SFB54555.1"/>
    <property type="molecule type" value="Genomic_DNA"/>
</dbReference>
<dbReference type="RefSeq" id="WP_091676204.1">
    <property type="nucleotide sequence ID" value="NZ_FOKG01000018.1"/>
</dbReference>
<organism evidence="2 3">
    <name type="scientific">Amycolatopsis marina</name>
    <dbReference type="NCBI Taxonomy" id="490629"/>
    <lineage>
        <taxon>Bacteria</taxon>
        <taxon>Bacillati</taxon>
        <taxon>Actinomycetota</taxon>
        <taxon>Actinomycetes</taxon>
        <taxon>Pseudonocardiales</taxon>
        <taxon>Pseudonocardiaceae</taxon>
        <taxon>Amycolatopsis</taxon>
    </lineage>
</organism>
<keyword evidence="3" id="KW-1185">Reference proteome</keyword>
<accession>A0A1I1BVU7</accession>
<gene>
    <name evidence="2" type="ORF">SAMN05216266_11841</name>
</gene>
<dbReference type="InterPro" id="IPR038732">
    <property type="entry name" value="HpyO/CreE_NAD-binding"/>
</dbReference>
<sequence>MEIGIIGAGAAGVSLLDALSLTEPPPSGVTVFEGSSCLWRGRAYQPDVDAVRVNAPPALMSIRHDDQLHYTRWLAEHDGHLDTLLGVPIVPRAVYGEYLEATAMAAISRLRHRGCHVSVINDWVTGYSPLLTRTGGTHTLDHAVLCVGGGRPLDHYGLEGSPGFVLEPYPLARTLYGVPDGSHVVVIGSGLTAVDIVAALAANGHSGPITLLSRQGVLPYVQQTPVKLEFRHLTRENLPDTFAGLVAAMRAELGEDLAPLAAEITGAEDAVERLRRQLSEVDSPHPGRRMLSAAVHMFGPVVWPRLPAGERTVLRTQHFRTITSLASPMVPGNAEILLRLFDSGQLRLMSGVPKIEPAMRGFRVRGARELSADVVLNAVNPPAHAIPARTEPLVSSLLDAGVITLPATGGVSLRSGGVHTLGGITASTSFITPSVPTLAAGASAVAAEITSGR</sequence>
<dbReference type="InterPro" id="IPR052189">
    <property type="entry name" value="L-asp_N-monooxygenase_NS-form"/>
</dbReference>
<evidence type="ECO:0000259" key="1">
    <source>
        <dbReference type="Pfam" id="PF13454"/>
    </source>
</evidence>
<dbReference type="InterPro" id="IPR036188">
    <property type="entry name" value="FAD/NAD-bd_sf"/>
</dbReference>
<dbReference type="PANTHER" id="PTHR40254">
    <property type="entry name" value="BLR0577 PROTEIN"/>
    <property type="match status" value="1"/>
</dbReference>
<dbReference type="STRING" id="490629.SAMN05216266_11841"/>
<reference evidence="3" key="1">
    <citation type="submission" date="2016-10" db="EMBL/GenBank/DDBJ databases">
        <authorList>
            <person name="Varghese N."/>
            <person name="Submissions S."/>
        </authorList>
    </citation>
    <scope>NUCLEOTIDE SEQUENCE [LARGE SCALE GENOMIC DNA]</scope>
    <source>
        <strain evidence="3">CGMCC 4.3568</strain>
    </source>
</reference>
<dbReference type="Proteomes" id="UP000243799">
    <property type="component" value="Unassembled WGS sequence"/>
</dbReference>
<evidence type="ECO:0000313" key="2">
    <source>
        <dbReference type="EMBL" id="SFB54555.1"/>
    </source>
</evidence>
<name>A0A1I1BVU7_9PSEU</name>
<evidence type="ECO:0000313" key="3">
    <source>
        <dbReference type="Proteomes" id="UP000243799"/>
    </source>
</evidence>
<dbReference type="AlphaFoldDB" id="A0A1I1BVU7"/>
<dbReference type="SUPFAM" id="SSF51905">
    <property type="entry name" value="FAD/NAD(P)-binding domain"/>
    <property type="match status" value="2"/>
</dbReference>
<dbReference type="OrthoDB" id="101972at2"/>
<feature type="domain" description="FAD-dependent urate hydroxylase HpyO/Asp monooxygenase CreE-like FAD/NAD(P)-binding" evidence="1">
    <location>
        <begin position="5"/>
        <end position="148"/>
    </location>
</feature>
<dbReference type="PANTHER" id="PTHR40254:SF1">
    <property type="entry name" value="BLR0577 PROTEIN"/>
    <property type="match status" value="1"/>
</dbReference>
<proteinExistence type="predicted"/>